<evidence type="ECO:0000256" key="2">
    <source>
        <dbReference type="SAM" id="SignalP"/>
    </source>
</evidence>
<proteinExistence type="predicted"/>
<name>A0AAN8WBV8_HALRR</name>
<keyword evidence="4" id="KW-1185">Reference proteome</keyword>
<organism evidence="3 4">
    <name type="scientific">Halocaridina rubra</name>
    <name type="common">Hawaiian red shrimp</name>
    <dbReference type="NCBI Taxonomy" id="373956"/>
    <lineage>
        <taxon>Eukaryota</taxon>
        <taxon>Metazoa</taxon>
        <taxon>Ecdysozoa</taxon>
        <taxon>Arthropoda</taxon>
        <taxon>Crustacea</taxon>
        <taxon>Multicrustacea</taxon>
        <taxon>Malacostraca</taxon>
        <taxon>Eumalacostraca</taxon>
        <taxon>Eucarida</taxon>
        <taxon>Decapoda</taxon>
        <taxon>Pleocyemata</taxon>
        <taxon>Caridea</taxon>
        <taxon>Atyoidea</taxon>
        <taxon>Atyidae</taxon>
        <taxon>Halocaridina</taxon>
    </lineage>
</organism>
<feature type="region of interest" description="Disordered" evidence="1">
    <location>
        <begin position="96"/>
        <end position="115"/>
    </location>
</feature>
<dbReference type="Proteomes" id="UP001381693">
    <property type="component" value="Unassembled WGS sequence"/>
</dbReference>
<accession>A0AAN8WBV8</accession>
<evidence type="ECO:0000256" key="1">
    <source>
        <dbReference type="SAM" id="MobiDB-lite"/>
    </source>
</evidence>
<evidence type="ECO:0000313" key="4">
    <source>
        <dbReference type="Proteomes" id="UP001381693"/>
    </source>
</evidence>
<feature type="signal peptide" evidence="2">
    <location>
        <begin position="1"/>
        <end position="15"/>
    </location>
</feature>
<dbReference type="EMBL" id="JAXCGZ010022656">
    <property type="protein sequence ID" value="KAK7028178.1"/>
    <property type="molecule type" value="Genomic_DNA"/>
</dbReference>
<protein>
    <submittedName>
        <fullName evidence="3">Uncharacterized protein</fullName>
    </submittedName>
</protein>
<sequence>MKTLVILVAVTCSSAQFMAPFGTPWTVPSTFSTPSMHLPAPHGYLPIPYSLPSVNGSFGFPYGNHLPMPYPFPFHNYWANPYPHMPIPSLFPPRHNAIGPSAEAEEAEQEGLARN</sequence>
<dbReference type="AlphaFoldDB" id="A0AAN8WBV8"/>
<gene>
    <name evidence="3" type="ORF">SK128_007350</name>
</gene>
<comment type="caution">
    <text evidence="3">The sequence shown here is derived from an EMBL/GenBank/DDBJ whole genome shotgun (WGS) entry which is preliminary data.</text>
</comment>
<feature type="chain" id="PRO_5042950879" evidence="2">
    <location>
        <begin position="16"/>
        <end position="115"/>
    </location>
</feature>
<evidence type="ECO:0000313" key="3">
    <source>
        <dbReference type="EMBL" id="KAK7028178.1"/>
    </source>
</evidence>
<keyword evidence="2" id="KW-0732">Signal</keyword>
<reference evidence="3 4" key="1">
    <citation type="submission" date="2023-11" db="EMBL/GenBank/DDBJ databases">
        <title>Halocaridina rubra genome assembly.</title>
        <authorList>
            <person name="Smith C."/>
        </authorList>
    </citation>
    <scope>NUCLEOTIDE SEQUENCE [LARGE SCALE GENOMIC DNA]</scope>
    <source>
        <strain evidence="3">EP-1</strain>
        <tissue evidence="3">Whole</tissue>
    </source>
</reference>